<protein>
    <submittedName>
        <fullName evidence="3">Beta-lactamase family protein</fullName>
    </submittedName>
</protein>
<dbReference type="InterPro" id="IPR012338">
    <property type="entry name" value="Beta-lactam/transpept-like"/>
</dbReference>
<sequence>MKLPAIVTAFLLATWTALASGAPVVSAPPAIEAADLDARIERLMRTEDVEGLAIAVIDGRDITHVRAFGHRNVARRQPLETDTIMYGASLTKAAFAYMVLQLVDEGRIGLDRPISDYLDKPLPAYDEGDRSWATLEGQEAWRLLTPRILLTHSSGLANLRFLEPEQALRFHFSPGRGYAYSGEGYYLLQFVLEEGLGLDVKAEMQRRIFDRFGMPDSDMQWRADFAGRLADGYAMDGSFEPHDERSTVSASGSMDTTIADQARMWRGMLAGEGLSRAMRAEWIRPAVPIRTAYKFPTIQASTTRDPRTAAIGLGAGLGVEAWQGPRGPAFAKGGHNEWTGNIAICQQVEDRCVVLLSNSVRAEIIYPEIVELVLGETNYPWWWTYPELHRAR</sequence>
<dbReference type="InterPro" id="IPR001466">
    <property type="entry name" value="Beta-lactam-related"/>
</dbReference>
<organism evidence="3">
    <name type="scientific">Coralloluteibacterium stylophorae</name>
    <dbReference type="NCBI Taxonomy" id="1776034"/>
    <lineage>
        <taxon>Bacteria</taxon>
        <taxon>Pseudomonadati</taxon>
        <taxon>Pseudomonadota</taxon>
        <taxon>Gammaproteobacteria</taxon>
        <taxon>Lysobacterales</taxon>
        <taxon>Lysobacteraceae</taxon>
        <taxon>Coralloluteibacterium</taxon>
    </lineage>
</organism>
<feature type="domain" description="Beta-lactamase-related" evidence="2">
    <location>
        <begin position="36"/>
        <end position="360"/>
    </location>
</feature>
<accession>A0A8J8AX82</accession>
<dbReference type="PANTHER" id="PTHR43283">
    <property type="entry name" value="BETA-LACTAMASE-RELATED"/>
    <property type="match status" value="1"/>
</dbReference>
<dbReference type="SUPFAM" id="SSF56601">
    <property type="entry name" value="beta-lactamase/transpeptidase-like"/>
    <property type="match status" value="1"/>
</dbReference>
<keyword evidence="5" id="KW-1185">Reference proteome</keyword>
<feature type="signal peptide" evidence="1">
    <location>
        <begin position="1"/>
        <end position="19"/>
    </location>
</feature>
<keyword evidence="1" id="KW-0732">Signal</keyword>
<dbReference type="PANTHER" id="PTHR43283:SF18">
    <property type="match status" value="1"/>
</dbReference>
<evidence type="ECO:0000313" key="5">
    <source>
        <dbReference type="Proteomes" id="UP000675747"/>
    </source>
</evidence>
<gene>
    <name evidence="4" type="ORF">KB893_008420</name>
    <name evidence="3" type="ORF">KB893_02520</name>
</gene>
<evidence type="ECO:0000259" key="2">
    <source>
        <dbReference type="Pfam" id="PF00144"/>
    </source>
</evidence>
<dbReference type="InterPro" id="IPR050789">
    <property type="entry name" value="Diverse_Enzym_Activities"/>
</dbReference>
<name>A0A8J8AX82_9GAMM</name>
<proteinExistence type="predicted"/>
<evidence type="ECO:0000256" key="1">
    <source>
        <dbReference type="SAM" id="SignalP"/>
    </source>
</evidence>
<dbReference type="AlphaFoldDB" id="A0A8J8AX82"/>
<feature type="chain" id="PRO_5042774358" evidence="1">
    <location>
        <begin position="20"/>
        <end position="392"/>
    </location>
</feature>
<dbReference type="Pfam" id="PF00144">
    <property type="entry name" value="Beta-lactamase"/>
    <property type="match status" value="1"/>
</dbReference>
<dbReference type="EMBL" id="JAGQFT010000009">
    <property type="protein sequence ID" value="MBR0561399.1"/>
    <property type="molecule type" value="Genomic_DNA"/>
</dbReference>
<evidence type="ECO:0000313" key="4">
    <source>
        <dbReference type="EMBL" id="MBS7457161.1"/>
    </source>
</evidence>
<dbReference type="RefSeq" id="WP_211925368.1">
    <property type="nucleotide sequence ID" value="NZ_JAGQFT020000004.1"/>
</dbReference>
<dbReference type="Proteomes" id="UP000675747">
    <property type="component" value="Unassembled WGS sequence"/>
</dbReference>
<comment type="caution">
    <text evidence="3">The sequence shown here is derived from an EMBL/GenBank/DDBJ whole genome shotgun (WGS) entry which is preliminary data.</text>
</comment>
<dbReference type="Gene3D" id="3.40.710.10">
    <property type="entry name" value="DD-peptidase/beta-lactamase superfamily"/>
    <property type="match status" value="1"/>
</dbReference>
<dbReference type="EMBL" id="JAGQFT020000004">
    <property type="protein sequence ID" value="MBS7457161.1"/>
    <property type="molecule type" value="Genomic_DNA"/>
</dbReference>
<reference evidence="3" key="2">
    <citation type="submission" date="2021-04" db="EMBL/GenBank/DDBJ databases">
        <authorList>
            <person name="Karlyshev A.V."/>
        </authorList>
    </citation>
    <scope>NUCLEOTIDE SEQUENCE</scope>
    <source>
        <strain evidence="3">LMG 29479</strain>
    </source>
</reference>
<reference evidence="4 5" key="1">
    <citation type="journal article" date="2021" name="Microbiol. Resour. Announc.">
        <title>Draft Genome Sequence of Coralloluteibacterium stylophorae LMG 29479T.</title>
        <authorList>
            <person name="Karlyshev A.V."/>
            <person name="Kudryashova E.B."/>
            <person name="Ariskina E.V."/>
            <person name="Conroy A.P."/>
            <person name="Abidueva E.Y."/>
        </authorList>
    </citation>
    <scope>NUCLEOTIDE SEQUENCE [LARGE SCALE GENOMIC DNA]</scope>
    <source>
        <strain evidence="4 5">LMG 29479</strain>
    </source>
</reference>
<evidence type="ECO:0000313" key="3">
    <source>
        <dbReference type="EMBL" id="MBR0561399.1"/>
    </source>
</evidence>